<name>A0ABV1GEC3_9FIRM</name>
<sequence length="348" mass="39052">MKKIIPKLALALAPIVLYLAVFVAFEPNNYFGLRATGSDNSPISRIRAFEKDPHDSIILGDSRMAHFDMDLVDEVSGTQWSNLAYGGASLEESIDEFYYVYEQHPEIQRVLMSISFYTLNANYRTANRMATVKTQLANPVAYISNLEYNINTLTVIGDKLRGLPDAEETAEHTPEDYLPNGQRKDLVAYAAILYQNCAKAGTLPMVEGYSSTQSIVEAMDAGELDGEALAAAMESCTVEDSKYAINEAGLERLLELVEFCRENNVELTLLVPPMDDSLYRYVCEPLGIDDAMRGALDTIRASGARVLDYEWTEMPHWDDTAYFDGFHLDTRHGLPQFTQELFTRVMED</sequence>
<reference evidence="1 2" key="1">
    <citation type="submission" date="2024-03" db="EMBL/GenBank/DDBJ databases">
        <title>Human intestinal bacterial collection.</title>
        <authorList>
            <person name="Pauvert C."/>
            <person name="Hitch T.C.A."/>
            <person name="Clavel T."/>
        </authorList>
    </citation>
    <scope>NUCLEOTIDE SEQUENCE [LARGE SCALE GENOMIC DNA]</scope>
    <source>
        <strain evidence="1 2">CLA-JM-H11</strain>
    </source>
</reference>
<dbReference type="EMBL" id="JBBMFA010000084">
    <property type="protein sequence ID" value="MEQ2520206.1"/>
    <property type="molecule type" value="Genomic_DNA"/>
</dbReference>
<organism evidence="1 2">
    <name type="scientific">Ruthenibacterium intestinale</name>
    <dbReference type="NCBI Taxonomy" id="3133163"/>
    <lineage>
        <taxon>Bacteria</taxon>
        <taxon>Bacillati</taxon>
        <taxon>Bacillota</taxon>
        <taxon>Clostridia</taxon>
        <taxon>Eubacteriales</taxon>
        <taxon>Oscillospiraceae</taxon>
        <taxon>Ruthenibacterium</taxon>
    </lineage>
</organism>
<evidence type="ECO:0000313" key="2">
    <source>
        <dbReference type="Proteomes" id="UP001477672"/>
    </source>
</evidence>
<evidence type="ECO:0008006" key="3">
    <source>
        <dbReference type="Google" id="ProtNLM"/>
    </source>
</evidence>
<accession>A0ABV1GEC3</accession>
<comment type="caution">
    <text evidence="1">The sequence shown here is derived from an EMBL/GenBank/DDBJ whole genome shotgun (WGS) entry which is preliminary data.</text>
</comment>
<keyword evidence="2" id="KW-1185">Reference proteome</keyword>
<proteinExistence type="predicted"/>
<dbReference type="RefSeq" id="WP_349215673.1">
    <property type="nucleotide sequence ID" value="NZ_JBBMFA010000084.1"/>
</dbReference>
<gene>
    <name evidence="1" type="ORF">WMO24_07165</name>
</gene>
<evidence type="ECO:0000313" key="1">
    <source>
        <dbReference type="EMBL" id="MEQ2520206.1"/>
    </source>
</evidence>
<protein>
    <recommendedName>
        <fullName evidence="3">SGNH hydrolase-type esterase domain-containing protein</fullName>
    </recommendedName>
</protein>
<dbReference type="Proteomes" id="UP001477672">
    <property type="component" value="Unassembled WGS sequence"/>
</dbReference>